<dbReference type="Gene3D" id="3.90.70.10">
    <property type="entry name" value="Cysteine proteinases"/>
    <property type="match status" value="1"/>
</dbReference>
<dbReference type="SMART" id="SM00290">
    <property type="entry name" value="ZnF_UBP"/>
    <property type="match status" value="1"/>
</dbReference>
<comment type="catalytic activity">
    <reaction evidence="1">
        <text>Thiol-dependent hydrolysis of ester, thioester, amide, peptide and isopeptide bonds formed by the C-terminal Gly of ubiquitin (a 76-residue protein attached to proteins as an intracellular targeting signal).</text>
        <dbReference type="EC" id="3.4.19.12"/>
    </reaction>
</comment>
<feature type="region of interest" description="Disordered" evidence="8">
    <location>
        <begin position="517"/>
        <end position="549"/>
    </location>
</feature>
<sequence>MIRRESIKSVRRGSVFVDVGGSERKSSLNDEDSLDKEAIVQTLISKEQKRRNERAVLIAQLRKEEEEVEGEEGKSETKKSDVEKENIKCPYLDTIHREVLDFDFEKLCSVSLSHNNVYCCLVCSKYFQGRGKGTHAYLHALDCKHYVYLNLHNAKFYCLPDNYEIIDPSLDDILYQLNPNFTPEDLKEINYYEEIEERMPQKLATDGSKYWLGLIGMNNIKHNDYINVVIQGLAQVPQFRNHFLVRTFAGNKQTSDRIMLRRLGELLRKLWKKHHYRPHISPHEFLQSVVIESKADLDKVMKKYEKNKESSFVRSIFEGEIEVTSRRIPNPELPEEEKKKLLQLPKYKLEGVSERQKFMFLLLDLPPKPLFVDPHKQIPIPQVHINTLLEKFNGNQEKEYKLKGEERRDPLLKRFRVVRLPDKNPTIVQYPVSSLDMGPYCLEDDGQEIFDLVANIVHDGEPKDGSYRIHVNHKLTNMWKEIQDLVVSDALPEMIPLSEAFIQIWVRRPKVKGLKRKMEVDVLGPPPPPPPSGNPTSAENGAKSVKRKY</sequence>
<keyword evidence="5" id="KW-0833">Ubl conjugation pathway</keyword>
<dbReference type="PANTHER" id="PTHR21646">
    <property type="entry name" value="UBIQUITIN CARBOXYL-TERMINAL HYDROLASE"/>
    <property type="match status" value="1"/>
</dbReference>
<evidence type="ECO:0000313" key="11">
    <source>
        <dbReference type="EMBL" id="CAG5088140.1"/>
    </source>
</evidence>
<dbReference type="Pfam" id="PF00443">
    <property type="entry name" value="UCH"/>
    <property type="match status" value="2"/>
</dbReference>
<evidence type="ECO:0000256" key="3">
    <source>
        <dbReference type="ARBA" id="ARBA00022723"/>
    </source>
</evidence>
<keyword evidence="4 7" id="KW-0863">Zinc-finger</keyword>
<dbReference type="InterPro" id="IPR038765">
    <property type="entry name" value="Papain-like_cys_pep_sf"/>
</dbReference>
<evidence type="ECO:0000259" key="9">
    <source>
        <dbReference type="PROSITE" id="PS50235"/>
    </source>
</evidence>
<feature type="domain" description="USP" evidence="9">
    <location>
        <begin position="215"/>
        <end position="508"/>
    </location>
</feature>
<evidence type="ECO:0000259" key="10">
    <source>
        <dbReference type="PROSITE" id="PS50271"/>
    </source>
</evidence>
<dbReference type="PANTHER" id="PTHR21646:SF16">
    <property type="entry name" value="U4_U6.U5 TRI-SNRNP-ASSOCIATED PROTEIN 2"/>
    <property type="match status" value="1"/>
</dbReference>
<dbReference type="Pfam" id="PF02148">
    <property type="entry name" value="zf-UBP"/>
    <property type="match status" value="1"/>
</dbReference>
<keyword evidence="12" id="KW-1185">Reference proteome</keyword>
<dbReference type="PROSITE" id="PS50271">
    <property type="entry name" value="ZF_UBP"/>
    <property type="match status" value="1"/>
</dbReference>
<dbReference type="PROSITE" id="PS50235">
    <property type="entry name" value="USP_3"/>
    <property type="match status" value="1"/>
</dbReference>
<dbReference type="Proteomes" id="UP001158576">
    <property type="component" value="Chromosome PAR"/>
</dbReference>
<proteinExistence type="predicted"/>
<evidence type="ECO:0000256" key="5">
    <source>
        <dbReference type="ARBA" id="ARBA00022786"/>
    </source>
</evidence>
<keyword evidence="3" id="KW-0479">Metal-binding</keyword>
<dbReference type="InterPro" id="IPR050185">
    <property type="entry name" value="Ub_carboxyl-term_hydrolase"/>
</dbReference>
<keyword evidence="6" id="KW-0862">Zinc</keyword>
<dbReference type="SUPFAM" id="SSF54001">
    <property type="entry name" value="Cysteine proteinases"/>
    <property type="match status" value="1"/>
</dbReference>
<evidence type="ECO:0000256" key="2">
    <source>
        <dbReference type="ARBA" id="ARBA00012759"/>
    </source>
</evidence>
<evidence type="ECO:0000256" key="6">
    <source>
        <dbReference type="ARBA" id="ARBA00022833"/>
    </source>
</evidence>
<dbReference type="SUPFAM" id="SSF57850">
    <property type="entry name" value="RING/U-box"/>
    <property type="match status" value="1"/>
</dbReference>
<feature type="compositionally biased region" description="Pro residues" evidence="8">
    <location>
        <begin position="524"/>
        <end position="533"/>
    </location>
</feature>
<dbReference type="InterPro" id="IPR001394">
    <property type="entry name" value="Peptidase_C19_UCH"/>
</dbReference>
<evidence type="ECO:0000256" key="8">
    <source>
        <dbReference type="SAM" id="MobiDB-lite"/>
    </source>
</evidence>
<evidence type="ECO:0000256" key="4">
    <source>
        <dbReference type="ARBA" id="ARBA00022771"/>
    </source>
</evidence>
<dbReference type="InterPro" id="IPR001607">
    <property type="entry name" value="Znf_UBP"/>
</dbReference>
<evidence type="ECO:0000313" key="12">
    <source>
        <dbReference type="Proteomes" id="UP001158576"/>
    </source>
</evidence>
<evidence type="ECO:0000256" key="1">
    <source>
        <dbReference type="ARBA" id="ARBA00000707"/>
    </source>
</evidence>
<reference evidence="11 12" key="1">
    <citation type="submission" date="2021-04" db="EMBL/GenBank/DDBJ databases">
        <authorList>
            <person name="Bliznina A."/>
        </authorList>
    </citation>
    <scope>NUCLEOTIDE SEQUENCE [LARGE SCALE GENOMIC DNA]</scope>
</reference>
<dbReference type="EC" id="3.4.19.12" evidence="2"/>
<feature type="domain" description="UBP-type" evidence="10">
    <location>
        <begin position="87"/>
        <end position="184"/>
    </location>
</feature>
<accession>A0ABN7S4E6</accession>
<organism evidence="11 12">
    <name type="scientific">Oikopleura dioica</name>
    <name type="common">Tunicate</name>
    <dbReference type="NCBI Taxonomy" id="34765"/>
    <lineage>
        <taxon>Eukaryota</taxon>
        <taxon>Metazoa</taxon>
        <taxon>Chordata</taxon>
        <taxon>Tunicata</taxon>
        <taxon>Appendicularia</taxon>
        <taxon>Copelata</taxon>
        <taxon>Oikopleuridae</taxon>
        <taxon>Oikopleura</taxon>
    </lineage>
</organism>
<dbReference type="InterPro" id="IPR013083">
    <property type="entry name" value="Znf_RING/FYVE/PHD"/>
</dbReference>
<protein>
    <recommendedName>
        <fullName evidence="2">ubiquitinyl hydrolase 1</fullName>
        <ecNumber evidence="2">3.4.19.12</ecNumber>
    </recommendedName>
</protein>
<name>A0ABN7S4E6_OIKDI</name>
<evidence type="ECO:0000256" key="7">
    <source>
        <dbReference type="PROSITE-ProRule" id="PRU00502"/>
    </source>
</evidence>
<gene>
    <name evidence="11" type="ORF">OKIOD_LOCUS3304</name>
</gene>
<dbReference type="EMBL" id="OU015568">
    <property type="protein sequence ID" value="CAG5088140.1"/>
    <property type="molecule type" value="Genomic_DNA"/>
</dbReference>
<dbReference type="Gene3D" id="3.30.40.10">
    <property type="entry name" value="Zinc/RING finger domain, C3HC4 (zinc finger)"/>
    <property type="match status" value="1"/>
</dbReference>
<dbReference type="InterPro" id="IPR028889">
    <property type="entry name" value="USP"/>
</dbReference>